<evidence type="ECO:0000313" key="2">
    <source>
        <dbReference type="EMBL" id="KAK5700619.1"/>
    </source>
</evidence>
<dbReference type="InterPro" id="IPR036389">
    <property type="entry name" value="RNase_III_sf"/>
</dbReference>
<protein>
    <recommendedName>
        <fullName evidence="1">RNase III domain-containing protein</fullName>
    </recommendedName>
</protein>
<name>A0AAN7ZNR5_9PEZI</name>
<evidence type="ECO:0000313" key="3">
    <source>
        <dbReference type="Proteomes" id="UP001310594"/>
    </source>
</evidence>
<dbReference type="Gene3D" id="1.10.1520.10">
    <property type="entry name" value="Ribonuclease III domain"/>
    <property type="match status" value="1"/>
</dbReference>
<sequence length="237" mass="25003">MRTRAATAVAKNVAPPGSKSSWAVLAASRAAGRDSDRLAQASALVERLARYRFRSQGHLRNAVLKQVLVEDWFPRGESTGEATRVICRIASNANLAIVARNSGINRFLGITRSRGQELSGSTLARTMEDIIGAVYLDSGKSMMMARNAVHGFGLVPTTVDNSAGGVTPSTEPPSDGLERAIPMSVSPLSLAGKGSHDGLERAISPSGPRMAPVDVHVSVTTSDVNKPITVDVSVQFL</sequence>
<reference evidence="2" key="1">
    <citation type="submission" date="2023-08" db="EMBL/GenBank/DDBJ databases">
        <title>Black Yeasts Isolated from many extreme environments.</title>
        <authorList>
            <person name="Coleine C."/>
            <person name="Stajich J.E."/>
            <person name="Selbmann L."/>
        </authorList>
    </citation>
    <scope>NUCLEOTIDE SEQUENCE</scope>
    <source>
        <strain evidence="2">CCFEE 5810</strain>
    </source>
</reference>
<gene>
    <name evidence="2" type="ORF">LTR97_005136</name>
</gene>
<organism evidence="2 3">
    <name type="scientific">Elasticomyces elasticus</name>
    <dbReference type="NCBI Taxonomy" id="574655"/>
    <lineage>
        <taxon>Eukaryota</taxon>
        <taxon>Fungi</taxon>
        <taxon>Dikarya</taxon>
        <taxon>Ascomycota</taxon>
        <taxon>Pezizomycotina</taxon>
        <taxon>Dothideomycetes</taxon>
        <taxon>Dothideomycetidae</taxon>
        <taxon>Mycosphaerellales</taxon>
        <taxon>Teratosphaeriaceae</taxon>
        <taxon>Elasticomyces</taxon>
    </lineage>
</organism>
<evidence type="ECO:0000259" key="1">
    <source>
        <dbReference type="PROSITE" id="PS50142"/>
    </source>
</evidence>
<dbReference type="GO" id="GO:0006396">
    <property type="term" value="P:RNA processing"/>
    <property type="evidence" value="ECO:0007669"/>
    <property type="project" value="InterPro"/>
</dbReference>
<dbReference type="AlphaFoldDB" id="A0AAN7ZNR5"/>
<accession>A0AAN7ZNR5</accession>
<comment type="caution">
    <text evidence="2">The sequence shown here is derived from an EMBL/GenBank/DDBJ whole genome shotgun (WGS) entry which is preliminary data.</text>
</comment>
<proteinExistence type="predicted"/>
<dbReference type="GO" id="GO:0004525">
    <property type="term" value="F:ribonuclease III activity"/>
    <property type="evidence" value="ECO:0007669"/>
    <property type="project" value="InterPro"/>
</dbReference>
<dbReference type="Proteomes" id="UP001310594">
    <property type="component" value="Unassembled WGS sequence"/>
</dbReference>
<dbReference type="InterPro" id="IPR000999">
    <property type="entry name" value="RNase_III_dom"/>
</dbReference>
<dbReference type="PROSITE" id="PS50142">
    <property type="entry name" value="RNASE_3_2"/>
    <property type="match status" value="1"/>
</dbReference>
<feature type="domain" description="RNase III" evidence="1">
    <location>
        <begin position="78"/>
        <end position="139"/>
    </location>
</feature>
<dbReference type="EMBL" id="JAVRQU010000007">
    <property type="protein sequence ID" value="KAK5700619.1"/>
    <property type="molecule type" value="Genomic_DNA"/>
</dbReference>
<dbReference type="SUPFAM" id="SSF69065">
    <property type="entry name" value="RNase III domain-like"/>
    <property type="match status" value="1"/>
</dbReference>